<protein>
    <submittedName>
        <fullName evidence="6">Insulinase family protein</fullName>
    </submittedName>
</protein>
<dbReference type="PANTHER" id="PTHR11851">
    <property type="entry name" value="METALLOPROTEASE"/>
    <property type="match status" value="1"/>
</dbReference>
<dbReference type="Pfam" id="PF05193">
    <property type="entry name" value="Peptidase_M16_C"/>
    <property type="match status" value="1"/>
</dbReference>
<dbReference type="AlphaFoldDB" id="A0A940Y768"/>
<feature type="domain" description="Peptidase M16 C-terminal" evidence="5">
    <location>
        <begin position="193"/>
        <end position="366"/>
    </location>
</feature>
<evidence type="ECO:0000313" key="6">
    <source>
        <dbReference type="EMBL" id="MBQ0930028.1"/>
    </source>
</evidence>
<keyword evidence="7" id="KW-1185">Reference proteome</keyword>
<dbReference type="SUPFAM" id="SSF63411">
    <property type="entry name" value="LuxS/MPP-like metallohydrolase"/>
    <property type="match status" value="2"/>
</dbReference>
<comment type="caution">
    <text evidence="6">The sequence shown here is derived from an EMBL/GenBank/DDBJ whole genome shotgun (WGS) entry which is preliminary data.</text>
</comment>
<organism evidence="6 7">
    <name type="scientific">Ideonella alba</name>
    <dbReference type="NCBI Taxonomy" id="2824118"/>
    <lineage>
        <taxon>Bacteria</taxon>
        <taxon>Pseudomonadati</taxon>
        <taxon>Pseudomonadota</taxon>
        <taxon>Betaproteobacteria</taxon>
        <taxon>Burkholderiales</taxon>
        <taxon>Sphaerotilaceae</taxon>
        <taxon>Ideonella</taxon>
    </lineage>
</organism>
<dbReference type="GO" id="GO:0006508">
    <property type="term" value="P:proteolysis"/>
    <property type="evidence" value="ECO:0007669"/>
    <property type="project" value="InterPro"/>
</dbReference>
<dbReference type="GO" id="GO:0004222">
    <property type="term" value="F:metalloendopeptidase activity"/>
    <property type="evidence" value="ECO:0007669"/>
    <property type="project" value="InterPro"/>
</dbReference>
<dbReference type="InterPro" id="IPR011765">
    <property type="entry name" value="Pept_M16_N"/>
</dbReference>
<feature type="domain" description="Peptidase M16 N-terminal" evidence="4">
    <location>
        <begin position="48"/>
        <end position="173"/>
    </location>
</feature>
<name>A0A940Y768_9BURK</name>
<evidence type="ECO:0000259" key="4">
    <source>
        <dbReference type="Pfam" id="PF00675"/>
    </source>
</evidence>
<evidence type="ECO:0000313" key="7">
    <source>
        <dbReference type="Proteomes" id="UP000676246"/>
    </source>
</evidence>
<evidence type="ECO:0000256" key="3">
    <source>
        <dbReference type="RuleBase" id="RU004447"/>
    </source>
</evidence>
<sequence length="446" mass="48964">MERCPCVRPQRASSGTVRRVTSPAVSPTQHSTLANGLRVLALPMSWRQTLSLSVFIRSGSLHEPRRWAGISHVVEHMAFKGTPTRSCQAINLAAEALGAELNAHTDKDHTAYHLDGLAADLPLFVELLADIILHPSVPEDELERERQVILHELTEVEEDPVTMAFLAFDRACYGAMHPAARPVIGQRATIERLTRADLLAYLQTQYVASEVVVAAAGPVDLDTLVPLVERHFGAMPAGTPQPLPRAPWQGGWRQYRLGGSSQTQLVLGYPAPTPDDDRHLAHVLAAALLGEGMSSPLLDEVRERRGLAYHVACSADLLPFGGQFIVEAATSPSQSLEYLDAVATLLRRHAETRPKAPELARARQQLRLRALRQQEQPARRLEQAVQELFTLGRLRADGEWLERLDAVTPAQVQAVFRQQQAGRAAVGVAGSVPQRLREQAAPWFGV</sequence>
<dbReference type="Gene3D" id="3.30.830.10">
    <property type="entry name" value="Metalloenzyme, LuxS/M16 peptidase-like"/>
    <property type="match status" value="2"/>
</dbReference>
<reference evidence="6 7" key="1">
    <citation type="submission" date="2021-04" db="EMBL/GenBank/DDBJ databases">
        <title>The genome sequence of Ideonella sp. 3Y2.</title>
        <authorList>
            <person name="Liu Y."/>
        </authorList>
    </citation>
    <scope>NUCLEOTIDE SEQUENCE [LARGE SCALE GENOMIC DNA]</scope>
    <source>
        <strain evidence="6 7">3Y2</strain>
    </source>
</reference>
<dbReference type="Pfam" id="PF00675">
    <property type="entry name" value="Peptidase_M16"/>
    <property type="match status" value="1"/>
</dbReference>
<dbReference type="InterPro" id="IPR050361">
    <property type="entry name" value="MPP/UQCRC_Complex"/>
</dbReference>
<dbReference type="Proteomes" id="UP000676246">
    <property type="component" value="Unassembled WGS sequence"/>
</dbReference>
<dbReference type="PROSITE" id="PS00143">
    <property type="entry name" value="INSULINASE"/>
    <property type="match status" value="1"/>
</dbReference>
<evidence type="ECO:0000256" key="1">
    <source>
        <dbReference type="ARBA" id="ARBA00001947"/>
    </source>
</evidence>
<dbReference type="GO" id="GO:0046872">
    <property type="term" value="F:metal ion binding"/>
    <property type="evidence" value="ECO:0007669"/>
    <property type="project" value="InterPro"/>
</dbReference>
<dbReference type="PANTHER" id="PTHR11851:SF49">
    <property type="entry name" value="MITOCHONDRIAL-PROCESSING PEPTIDASE SUBUNIT ALPHA"/>
    <property type="match status" value="1"/>
</dbReference>
<dbReference type="InterPro" id="IPR001431">
    <property type="entry name" value="Pept_M16_Zn_BS"/>
</dbReference>
<evidence type="ECO:0000256" key="2">
    <source>
        <dbReference type="ARBA" id="ARBA00007261"/>
    </source>
</evidence>
<accession>A0A940Y768</accession>
<dbReference type="InterPro" id="IPR011249">
    <property type="entry name" value="Metalloenz_LuxS/M16"/>
</dbReference>
<comment type="cofactor">
    <cofactor evidence="1">
        <name>Zn(2+)</name>
        <dbReference type="ChEBI" id="CHEBI:29105"/>
    </cofactor>
</comment>
<evidence type="ECO:0000259" key="5">
    <source>
        <dbReference type="Pfam" id="PF05193"/>
    </source>
</evidence>
<comment type="similarity">
    <text evidence="2 3">Belongs to the peptidase M16 family.</text>
</comment>
<dbReference type="EMBL" id="JAGQDD010000003">
    <property type="protein sequence ID" value="MBQ0930028.1"/>
    <property type="molecule type" value="Genomic_DNA"/>
</dbReference>
<dbReference type="InterPro" id="IPR007863">
    <property type="entry name" value="Peptidase_M16_C"/>
</dbReference>
<gene>
    <name evidence="6" type="ORF">KAK03_05965</name>
</gene>
<proteinExistence type="inferred from homology"/>